<dbReference type="Pfam" id="PF11160">
    <property type="entry name" value="Hva1_TUDOR"/>
    <property type="match status" value="1"/>
</dbReference>
<sequence>MSVQDKQGQNIEVGDTVYTPYRGGKHEGQVADIVTTKEEADEKGVKNPPKARLYLKDLHTRTNVLYAGLVYRPKQEGCGP</sequence>
<evidence type="ECO:0000313" key="3">
    <source>
        <dbReference type="EMBL" id="KIR79055.1"/>
    </source>
</evidence>
<feature type="compositionally biased region" description="Polar residues" evidence="1">
    <location>
        <begin position="1"/>
        <end position="10"/>
    </location>
</feature>
<proteinExistence type="predicted"/>
<feature type="region of interest" description="Disordered" evidence="1">
    <location>
        <begin position="1"/>
        <end position="24"/>
    </location>
</feature>
<gene>
    <name evidence="3" type="ORF">I306_03903</name>
</gene>
<evidence type="ECO:0000313" key="4">
    <source>
        <dbReference type="Proteomes" id="UP000054272"/>
    </source>
</evidence>
<evidence type="ECO:0000259" key="2">
    <source>
        <dbReference type="Pfam" id="PF11160"/>
    </source>
</evidence>
<protein>
    <recommendedName>
        <fullName evidence="2">Hypervirulence associated protein TUDOR domain-containing protein</fullName>
    </recommendedName>
</protein>
<keyword evidence="4" id="KW-1185">Reference proteome</keyword>
<dbReference type="Gene3D" id="2.30.30.1060">
    <property type="match status" value="1"/>
</dbReference>
<evidence type="ECO:0000256" key="1">
    <source>
        <dbReference type="SAM" id="MobiDB-lite"/>
    </source>
</evidence>
<name>A0ABR5BTT1_9TREE</name>
<dbReference type="EMBL" id="KN848691">
    <property type="protein sequence ID" value="KIR79055.1"/>
    <property type="molecule type" value="Genomic_DNA"/>
</dbReference>
<dbReference type="InterPro" id="IPR021331">
    <property type="entry name" value="Hva1_TUDOR"/>
</dbReference>
<feature type="domain" description="Hypervirulence associated protein TUDOR" evidence="2">
    <location>
        <begin position="14"/>
        <end position="50"/>
    </location>
</feature>
<accession>A0ABR5BTT1</accession>
<organism evidence="3 4">
    <name type="scientific">Cryptococcus gattii EJB2</name>
    <dbReference type="NCBI Taxonomy" id="1296103"/>
    <lineage>
        <taxon>Eukaryota</taxon>
        <taxon>Fungi</taxon>
        <taxon>Dikarya</taxon>
        <taxon>Basidiomycota</taxon>
        <taxon>Agaricomycotina</taxon>
        <taxon>Tremellomycetes</taxon>
        <taxon>Tremellales</taxon>
        <taxon>Cryptococcaceae</taxon>
        <taxon>Cryptococcus</taxon>
        <taxon>Cryptococcus gattii species complex</taxon>
    </lineage>
</organism>
<reference evidence="3 4" key="1">
    <citation type="submission" date="2015-01" db="EMBL/GenBank/DDBJ databases">
        <title>The Genome Sequence of Cryptococcus gattii EJB2.</title>
        <authorList>
            <consortium name="The Broad Institute Genomics Platform"/>
            <person name="Cuomo C."/>
            <person name="Litvintseva A."/>
            <person name="Chen Y."/>
            <person name="Heitman J."/>
            <person name="Sun S."/>
            <person name="Springer D."/>
            <person name="Dromer F."/>
            <person name="Young S."/>
            <person name="Zeng Q."/>
            <person name="Gargeya S."/>
            <person name="Abouelleil A."/>
            <person name="Alvarado L."/>
            <person name="Chapman S.B."/>
            <person name="Gainer-Dewar J."/>
            <person name="Goldberg J."/>
            <person name="Griggs A."/>
            <person name="Gujja S."/>
            <person name="Hansen M."/>
            <person name="Howarth C."/>
            <person name="Imamovic A."/>
            <person name="Larimer J."/>
            <person name="Murphy C."/>
            <person name="Naylor J."/>
            <person name="Pearson M."/>
            <person name="Priest M."/>
            <person name="Roberts A."/>
            <person name="Saif S."/>
            <person name="Shea T."/>
            <person name="Sykes S."/>
            <person name="Wortman J."/>
            <person name="Nusbaum C."/>
            <person name="Birren B."/>
        </authorList>
    </citation>
    <scope>NUCLEOTIDE SEQUENCE [LARGE SCALE GENOMIC DNA]</scope>
    <source>
        <strain evidence="3 4">EJB2</strain>
    </source>
</reference>
<dbReference type="Proteomes" id="UP000054272">
    <property type="component" value="Unassembled WGS sequence"/>
</dbReference>